<evidence type="ECO:0000313" key="1">
    <source>
        <dbReference type="EMBL" id="EKM56667.1"/>
    </source>
</evidence>
<reference evidence="1 2" key="1">
    <citation type="journal article" date="2012" name="BMC Genomics">
        <title>Comparative genomics of the white-rot fungi, Phanerochaete carnosa and P. chrysosporium, to elucidate the genetic basis of the distinct wood types they colonize.</title>
        <authorList>
            <person name="Suzuki H."/>
            <person name="MacDonald J."/>
            <person name="Syed K."/>
            <person name="Salamov A."/>
            <person name="Hori C."/>
            <person name="Aerts A."/>
            <person name="Henrissat B."/>
            <person name="Wiebenga A."/>
            <person name="vanKuyk P.A."/>
            <person name="Barry K."/>
            <person name="Lindquist E."/>
            <person name="LaButti K."/>
            <person name="Lapidus A."/>
            <person name="Lucas S."/>
            <person name="Coutinho P."/>
            <person name="Gong Y."/>
            <person name="Samejima M."/>
            <person name="Mahadevan R."/>
            <person name="Abou-Zaid M."/>
            <person name="de Vries R.P."/>
            <person name="Igarashi K."/>
            <person name="Yadav J.S."/>
            <person name="Grigoriev I.V."/>
            <person name="Master E.R."/>
        </authorList>
    </citation>
    <scope>NUCLEOTIDE SEQUENCE [LARGE SCALE GENOMIC DNA]</scope>
    <source>
        <strain evidence="1 2">HHB-10118-sp</strain>
    </source>
</reference>
<sequence length="210" mass="23877">MQKCVELSRLSKAKAGAPRSVNFRRTTPGAVNPTLFLGWTDGDFERVDPAHPSAQYAAAYMKQVMPSAKQPGFVLRAYPKGGMFRPDVLWPSPPFRLAAPRERQVHMSLVTVTRRDSLYKHIVYRRAVKARITQAVSLIVTRGADVKRDGGGRPVLTFTNRPDRSLVLADWTYAIAPLPMVYRMPWPQLVRSLRMALHHVRDQGRRFEVR</sequence>
<dbReference type="AlphaFoldDB" id="K5X1L2"/>
<proteinExistence type="predicted"/>
<dbReference type="RefSeq" id="XP_007394076.1">
    <property type="nucleotide sequence ID" value="XM_007394014.1"/>
</dbReference>
<dbReference type="EMBL" id="JH930471">
    <property type="protein sequence ID" value="EKM56667.1"/>
    <property type="molecule type" value="Genomic_DNA"/>
</dbReference>
<accession>K5X1L2</accession>
<dbReference type="GeneID" id="18919976"/>
<evidence type="ECO:0000313" key="2">
    <source>
        <dbReference type="Proteomes" id="UP000008370"/>
    </source>
</evidence>
<keyword evidence="2" id="KW-1185">Reference proteome</keyword>
<dbReference type="OrthoDB" id="3265918at2759"/>
<name>K5X1L2_PHACS</name>
<protein>
    <submittedName>
        <fullName evidence="1">Uncharacterized protein</fullName>
    </submittedName>
</protein>
<organism evidence="1 2">
    <name type="scientific">Phanerochaete carnosa (strain HHB-10118-sp)</name>
    <name type="common">White-rot fungus</name>
    <name type="synonym">Peniophora carnosa</name>
    <dbReference type="NCBI Taxonomy" id="650164"/>
    <lineage>
        <taxon>Eukaryota</taxon>
        <taxon>Fungi</taxon>
        <taxon>Dikarya</taxon>
        <taxon>Basidiomycota</taxon>
        <taxon>Agaricomycotina</taxon>
        <taxon>Agaricomycetes</taxon>
        <taxon>Polyporales</taxon>
        <taxon>Phanerochaetaceae</taxon>
        <taxon>Phanerochaete</taxon>
    </lineage>
</organism>
<feature type="non-terminal residue" evidence="1">
    <location>
        <position position="1"/>
    </location>
</feature>
<dbReference type="HOGENOM" id="CLU_084827_0_0_1"/>
<dbReference type="KEGG" id="pco:PHACADRAFT_52490"/>
<gene>
    <name evidence="1" type="ORF">PHACADRAFT_52490</name>
</gene>
<dbReference type="InParanoid" id="K5X1L2"/>
<dbReference type="Proteomes" id="UP000008370">
    <property type="component" value="Unassembled WGS sequence"/>
</dbReference>